<keyword evidence="6" id="KW-1185">Reference proteome</keyword>
<dbReference type="InterPro" id="IPR018060">
    <property type="entry name" value="HTH_AraC"/>
</dbReference>
<evidence type="ECO:0000256" key="3">
    <source>
        <dbReference type="ARBA" id="ARBA00023163"/>
    </source>
</evidence>
<dbReference type="InterPro" id="IPR020449">
    <property type="entry name" value="Tscrpt_reg_AraC-type_HTH"/>
</dbReference>
<dbReference type="InterPro" id="IPR009057">
    <property type="entry name" value="Homeodomain-like_sf"/>
</dbReference>
<name>A0ABP8I505_9BACT</name>
<evidence type="ECO:0000256" key="1">
    <source>
        <dbReference type="ARBA" id="ARBA00023015"/>
    </source>
</evidence>
<dbReference type="PRINTS" id="PR00032">
    <property type="entry name" value="HTHARAC"/>
</dbReference>
<accession>A0ABP8I505</accession>
<feature type="domain" description="HTH araC/xylS-type" evidence="4">
    <location>
        <begin position="215"/>
        <end position="313"/>
    </location>
</feature>
<reference evidence="6" key="1">
    <citation type="journal article" date="2019" name="Int. J. Syst. Evol. Microbiol.">
        <title>The Global Catalogue of Microorganisms (GCM) 10K type strain sequencing project: providing services to taxonomists for standard genome sequencing and annotation.</title>
        <authorList>
            <consortium name="The Broad Institute Genomics Platform"/>
            <consortium name="The Broad Institute Genome Sequencing Center for Infectious Disease"/>
            <person name="Wu L."/>
            <person name="Ma J."/>
        </authorList>
    </citation>
    <scope>NUCLEOTIDE SEQUENCE [LARGE SCALE GENOMIC DNA]</scope>
    <source>
        <strain evidence="6">JCM 17923</strain>
    </source>
</reference>
<evidence type="ECO:0000313" key="5">
    <source>
        <dbReference type="EMBL" id="GAA4351342.1"/>
    </source>
</evidence>
<dbReference type="EMBL" id="BAABGZ010000013">
    <property type="protein sequence ID" value="GAA4351342.1"/>
    <property type="molecule type" value="Genomic_DNA"/>
</dbReference>
<keyword evidence="3" id="KW-0804">Transcription</keyword>
<dbReference type="Gene3D" id="1.10.10.60">
    <property type="entry name" value="Homeodomain-like"/>
    <property type="match status" value="1"/>
</dbReference>
<evidence type="ECO:0000313" key="6">
    <source>
        <dbReference type="Proteomes" id="UP001501153"/>
    </source>
</evidence>
<dbReference type="Pfam" id="PF12833">
    <property type="entry name" value="HTH_18"/>
    <property type="match status" value="1"/>
</dbReference>
<protein>
    <recommendedName>
        <fullName evidence="4">HTH araC/xylS-type domain-containing protein</fullName>
    </recommendedName>
</protein>
<evidence type="ECO:0000259" key="4">
    <source>
        <dbReference type="PROSITE" id="PS01124"/>
    </source>
</evidence>
<dbReference type="PANTHER" id="PTHR43280">
    <property type="entry name" value="ARAC-FAMILY TRANSCRIPTIONAL REGULATOR"/>
    <property type="match status" value="1"/>
</dbReference>
<dbReference type="SMART" id="SM00342">
    <property type="entry name" value="HTH_ARAC"/>
    <property type="match status" value="1"/>
</dbReference>
<organism evidence="5 6">
    <name type="scientific">Hymenobacter saemangeumensis</name>
    <dbReference type="NCBI Taxonomy" id="1084522"/>
    <lineage>
        <taxon>Bacteria</taxon>
        <taxon>Pseudomonadati</taxon>
        <taxon>Bacteroidota</taxon>
        <taxon>Cytophagia</taxon>
        <taxon>Cytophagales</taxon>
        <taxon>Hymenobacteraceae</taxon>
        <taxon>Hymenobacter</taxon>
    </lineage>
</organism>
<gene>
    <name evidence="5" type="ORF">GCM10023185_09900</name>
</gene>
<sequence length="313" mass="34674">MQANVPADRGAEVSQPGAYLSPLTLVCRMIPIHNLQQVPGELTARNGFQLFSQLDMPPDLPPVLIMQYAFGITLSGTVRETIGLHSYELQPHTAVCTFPGQIISYSNPSPDLEFVYCVFTDDFLSSPHLNRTLLDGFGFFQPAGLPVFGLSAAAGQQAQALFAKMQAECVGQQADHVLLLRLYLLELLVLVNREYAPAVTALSGSTLTRGQQISREFKELVGQHFRRLKQVQNYANLLCITPRHLSQMVTADTGRSPSQWLRTMEMLEARYQLRYTTAPVAAIAAELGYEDPAYFSKVFRQAAGCSPQQYRQG</sequence>
<comment type="caution">
    <text evidence="5">The sequence shown here is derived from an EMBL/GenBank/DDBJ whole genome shotgun (WGS) entry which is preliminary data.</text>
</comment>
<keyword evidence="1" id="KW-0805">Transcription regulation</keyword>
<dbReference type="PROSITE" id="PS01124">
    <property type="entry name" value="HTH_ARAC_FAMILY_2"/>
    <property type="match status" value="1"/>
</dbReference>
<dbReference type="SUPFAM" id="SSF46689">
    <property type="entry name" value="Homeodomain-like"/>
    <property type="match status" value="1"/>
</dbReference>
<keyword evidence="2" id="KW-0238">DNA-binding</keyword>
<proteinExistence type="predicted"/>
<dbReference type="InterPro" id="IPR037923">
    <property type="entry name" value="HTH-like"/>
</dbReference>
<evidence type="ECO:0000256" key="2">
    <source>
        <dbReference type="ARBA" id="ARBA00023125"/>
    </source>
</evidence>
<dbReference type="Proteomes" id="UP001501153">
    <property type="component" value="Unassembled WGS sequence"/>
</dbReference>
<dbReference type="PANTHER" id="PTHR43280:SF32">
    <property type="entry name" value="TRANSCRIPTIONAL REGULATORY PROTEIN"/>
    <property type="match status" value="1"/>
</dbReference>
<dbReference type="SUPFAM" id="SSF51215">
    <property type="entry name" value="Regulatory protein AraC"/>
    <property type="match status" value="1"/>
</dbReference>